<dbReference type="AlphaFoldDB" id="A0A1S1V7F2"/>
<proteinExistence type="predicted"/>
<accession>A0A1S1V7F2</accession>
<organism evidence="1 2">
    <name type="scientific">Andreesenia angusta</name>
    <dbReference type="NCBI Taxonomy" id="39480"/>
    <lineage>
        <taxon>Bacteria</taxon>
        <taxon>Bacillati</taxon>
        <taxon>Bacillota</taxon>
        <taxon>Tissierellia</taxon>
        <taxon>Tissierellales</taxon>
        <taxon>Gottschalkiaceae</taxon>
        <taxon>Andreesenia</taxon>
    </lineage>
</organism>
<dbReference type="Proteomes" id="UP000180254">
    <property type="component" value="Unassembled WGS sequence"/>
</dbReference>
<dbReference type="OrthoDB" id="1707003at2"/>
<name>A0A1S1V7F2_9FIRM</name>
<evidence type="ECO:0000313" key="1">
    <source>
        <dbReference type="EMBL" id="OHW62528.1"/>
    </source>
</evidence>
<keyword evidence="2" id="KW-1185">Reference proteome</keyword>
<gene>
    <name evidence="1" type="ORF">EUAN_10930</name>
</gene>
<comment type="caution">
    <text evidence="1">The sequence shown here is derived from an EMBL/GenBank/DDBJ whole genome shotgun (WGS) entry which is preliminary data.</text>
</comment>
<dbReference type="EMBL" id="MKIE01000003">
    <property type="protein sequence ID" value="OHW62528.1"/>
    <property type="molecule type" value="Genomic_DNA"/>
</dbReference>
<reference evidence="1 2" key="1">
    <citation type="submission" date="2016-09" db="EMBL/GenBank/DDBJ databases">
        <title>Genome sequence of Eubacterium angustum.</title>
        <authorList>
            <person name="Poehlein A."/>
            <person name="Daniel R."/>
        </authorList>
    </citation>
    <scope>NUCLEOTIDE SEQUENCE [LARGE SCALE GENOMIC DNA]</scope>
    <source>
        <strain evidence="1 2">DSM 1989</strain>
    </source>
</reference>
<dbReference type="STRING" id="39480.EUAN_10930"/>
<evidence type="ECO:0008006" key="3">
    <source>
        <dbReference type="Google" id="ProtNLM"/>
    </source>
</evidence>
<dbReference type="RefSeq" id="WP_071062474.1">
    <property type="nucleotide sequence ID" value="NZ_MKIE01000003.1"/>
</dbReference>
<protein>
    <recommendedName>
        <fullName evidence="3">Universal stress protein family protein</fullName>
    </recommendedName>
</protein>
<sequence>MDKGKEKNVMVCVTQQKTCERLIMSGYTKKGKDGQLHVINVVNENQNFLDKVDEADALEYLFQVSKRAGADLMVIRAEDVIKAMADFAKDEKVTHIVLGASPQSGDEDTHPIAKKLKKYLKDVEYIIV</sequence>
<evidence type="ECO:0000313" key="2">
    <source>
        <dbReference type="Proteomes" id="UP000180254"/>
    </source>
</evidence>